<dbReference type="Proteomes" id="UP000502260">
    <property type="component" value="Chromosome"/>
</dbReference>
<dbReference type="KEGG" id="slac:SKTS_08360"/>
<keyword evidence="4" id="KW-1185">Reference proteome</keyword>
<gene>
    <name evidence="3" type="ORF">SKTS_08360</name>
</gene>
<dbReference type="EMBL" id="AP022853">
    <property type="protein sequence ID" value="BCB25950.1"/>
    <property type="molecule type" value="Genomic_DNA"/>
</dbReference>
<reference evidence="4" key="1">
    <citation type="submission" date="2020-03" db="EMBL/GenBank/DDBJ databases">
        <title>Complete genome sequence of sulfur-oxidizing bacterium skT11.</title>
        <authorList>
            <person name="Kanda M."/>
            <person name="Kojima H."/>
            <person name="Fukui M."/>
        </authorList>
    </citation>
    <scope>NUCLEOTIDE SEQUENCE [LARGE SCALE GENOMIC DNA]</scope>
    <source>
        <strain evidence="4">skT11</strain>
    </source>
</reference>
<dbReference type="Pfam" id="PF03703">
    <property type="entry name" value="bPH_2"/>
    <property type="match status" value="1"/>
</dbReference>
<dbReference type="PANTHER" id="PTHR37938:SF1">
    <property type="entry name" value="BLL0215 PROTEIN"/>
    <property type="match status" value="1"/>
</dbReference>
<accession>A0A6F8V9F3</accession>
<feature type="transmembrane region" description="Helical" evidence="1">
    <location>
        <begin position="27"/>
        <end position="47"/>
    </location>
</feature>
<keyword evidence="1" id="KW-0812">Transmembrane</keyword>
<evidence type="ECO:0000256" key="1">
    <source>
        <dbReference type="SAM" id="Phobius"/>
    </source>
</evidence>
<protein>
    <submittedName>
        <fullName evidence="3">Membrane protein</fullName>
    </submittedName>
</protein>
<organism evidence="3 4">
    <name type="scientific">Sulfurimicrobium lacus</name>
    <dbReference type="NCBI Taxonomy" id="2715678"/>
    <lineage>
        <taxon>Bacteria</taxon>
        <taxon>Pseudomonadati</taxon>
        <taxon>Pseudomonadota</taxon>
        <taxon>Betaproteobacteria</taxon>
        <taxon>Nitrosomonadales</taxon>
        <taxon>Sulfuricellaceae</taxon>
        <taxon>Sulfurimicrobium</taxon>
    </lineage>
</organism>
<evidence type="ECO:0000313" key="3">
    <source>
        <dbReference type="EMBL" id="BCB25950.1"/>
    </source>
</evidence>
<evidence type="ECO:0000313" key="4">
    <source>
        <dbReference type="Proteomes" id="UP000502260"/>
    </source>
</evidence>
<proteinExistence type="predicted"/>
<keyword evidence="1" id="KW-0472">Membrane</keyword>
<keyword evidence="1" id="KW-1133">Transmembrane helix</keyword>
<feature type="transmembrane region" description="Helical" evidence="1">
    <location>
        <begin position="53"/>
        <end position="74"/>
    </location>
</feature>
<dbReference type="RefSeq" id="WP_173060834.1">
    <property type="nucleotide sequence ID" value="NZ_AP022853.1"/>
</dbReference>
<feature type="domain" description="YdbS-like PH" evidence="2">
    <location>
        <begin position="77"/>
        <end position="150"/>
    </location>
</feature>
<evidence type="ECO:0000259" key="2">
    <source>
        <dbReference type="Pfam" id="PF03703"/>
    </source>
</evidence>
<sequence length="164" mass="17668">MSSYVDAVLAEGERIVYRASISHWKYFLSYLVGSLFVLSALGAYIATENTAGAALAMIALLLAAGLALILSAVVRRQTTELVLTDRRIITKRGLVSRDTVEINLNKVESLHVNQGLMGRILNYGDVTVVGTGASLEPLRGIARPLELRKKLGGGMEVAVPKSDR</sequence>
<dbReference type="PANTHER" id="PTHR37938">
    <property type="entry name" value="BLL0215 PROTEIN"/>
    <property type="match status" value="1"/>
</dbReference>
<name>A0A6F8V9F3_9PROT</name>
<dbReference type="InterPro" id="IPR005182">
    <property type="entry name" value="YdbS-like_PH"/>
</dbReference>
<dbReference type="AlphaFoldDB" id="A0A6F8V9F3"/>